<keyword evidence="21" id="KW-1185">Reference proteome</keyword>
<dbReference type="GeneID" id="30203342"/>
<keyword evidence="8" id="KW-0493">Microtubule</keyword>
<keyword evidence="10" id="KW-0159">Chromosome partition</keyword>
<evidence type="ECO:0000256" key="11">
    <source>
        <dbReference type="ARBA" id="ARBA00022838"/>
    </source>
</evidence>
<dbReference type="PANTHER" id="PTHR28216:SF1">
    <property type="entry name" value="DASH COMPLEX SUBUNIT DUO1"/>
    <property type="match status" value="1"/>
</dbReference>
<dbReference type="STRING" id="683960.A0A1E3P9D5"/>
<dbReference type="GO" id="GO:0042729">
    <property type="term" value="C:DASH complex"/>
    <property type="evidence" value="ECO:0007669"/>
    <property type="project" value="InterPro"/>
</dbReference>
<feature type="region of interest" description="Disordered" evidence="19">
    <location>
        <begin position="70"/>
        <end position="142"/>
    </location>
</feature>
<dbReference type="PANTHER" id="PTHR28216">
    <property type="entry name" value="DASH COMPLEX SUBUNIT DUO1"/>
    <property type="match status" value="1"/>
</dbReference>
<evidence type="ECO:0000313" key="21">
    <source>
        <dbReference type="Proteomes" id="UP000094112"/>
    </source>
</evidence>
<dbReference type="GO" id="GO:0051301">
    <property type="term" value="P:cell division"/>
    <property type="evidence" value="ECO:0007669"/>
    <property type="project" value="UniProtKB-KW"/>
</dbReference>
<keyword evidence="7" id="KW-0132">Cell division</keyword>
<feature type="compositionally biased region" description="Basic and acidic residues" evidence="19">
    <location>
        <begin position="70"/>
        <end position="101"/>
    </location>
</feature>
<evidence type="ECO:0000256" key="2">
    <source>
        <dbReference type="ARBA" id="ARBA00004186"/>
    </source>
</evidence>
<evidence type="ECO:0000256" key="5">
    <source>
        <dbReference type="ARBA" id="ARBA00022454"/>
    </source>
</evidence>
<evidence type="ECO:0000256" key="6">
    <source>
        <dbReference type="ARBA" id="ARBA00022490"/>
    </source>
</evidence>
<evidence type="ECO:0000256" key="9">
    <source>
        <dbReference type="ARBA" id="ARBA00022776"/>
    </source>
</evidence>
<dbReference type="GO" id="GO:0005874">
    <property type="term" value="C:microtubule"/>
    <property type="evidence" value="ECO:0007669"/>
    <property type="project" value="UniProtKB-KW"/>
</dbReference>
<organism evidence="20 21">
    <name type="scientific">Wickerhamomyces anomalus (strain ATCC 58044 / CBS 1984 / NCYC 433 / NRRL Y-366-8)</name>
    <name type="common">Yeast</name>
    <name type="synonym">Hansenula anomala</name>
    <dbReference type="NCBI Taxonomy" id="683960"/>
    <lineage>
        <taxon>Eukaryota</taxon>
        <taxon>Fungi</taxon>
        <taxon>Dikarya</taxon>
        <taxon>Ascomycota</taxon>
        <taxon>Saccharomycotina</taxon>
        <taxon>Saccharomycetes</taxon>
        <taxon>Phaffomycetales</taxon>
        <taxon>Wickerhamomycetaceae</taxon>
        <taxon>Wickerhamomyces</taxon>
    </lineage>
</organism>
<dbReference type="AlphaFoldDB" id="A0A1E3P9D5"/>
<dbReference type="OrthoDB" id="5599235at2759"/>
<dbReference type="GO" id="GO:0072686">
    <property type="term" value="C:mitotic spindle"/>
    <property type="evidence" value="ECO:0007669"/>
    <property type="project" value="InterPro"/>
</dbReference>
<keyword evidence="5" id="KW-0158">Chromosome</keyword>
<sequence length="142" mass="16302">MDATSSHIDTVISTTDSTDKLLDLWIKILSQTSYTTALLNDKSWKGVTQHEEEYASQLRKFEELNKKYTAEKQRREQEKESQRQKRQALEQRAKEREDALRRRVYGNSSTSTRGSSVTRRGTTSSRSASVRGRGTTKGTVKR</sequence>
<evidence type="ECO:0000256" key="13">
    <source>
        <dbReference type="ARBA" id="ARBA00023212"/>
    </source>
</evidence>
<evidence type="ECO:0000256" key="3">
    <source>
        <dbReference type="ARBA" id="ARBA00004629"/>
    </source>
</evidence>
<evidence type="ECO:0000256" key="18">
    <source>
        <dbReference type="ARBA" id="ARBA00044358"/>
    </source>
</evidence>
<evidence type="ECO:0000256" key="1">
    <source>
        <dbReference type="ARBA" id="ARBA00004123"/>
    </source>
</evidence>
<keyword evidence="15" id="KW-0131">Cell cycle</keyword>
<dbReference type="GO" id="GO:0000278">
    <property type="term" value="P:mitotic cell cycle"/>
    <property type="evidence" value="ECO:0007669"/>
    <property type="project" value="InterPro"/>
</dbReference>
<keyword evidence="16" id="KW-0137">Centromere</keyword>
<evidence type="ECO:0000256" key="4">
    <source>
        <dbReference type="ARBA" id="ARBA00005366"/>
    </source>
</evidence>
<evidence type="ECO:0000256" key="19">
    <source>
        <dbReference type="SAM" id="MobiDB-lite"/>
    </source>
</evidence>
<evidence type="ECO:0000256" key="14">
    <source>
        <dbReference type="ARBA" id="ARBA00023242"/>
    </source>
</evidence>
<dbReference type="Pfam" id="PF08651">
    <property type="entry name" value="DASH_Duo1"/>
    <property type="match status" value="1"/>
</dbReference>
<keyword evidence="14" id="KW-0539">Nucleus</keyword>
<evidence type="ECO:0000256" key="7">
    <source>
        <dbReference type="ARBA" id="ARBA00022618"/>
    </source>
</evidence>
<reference evidence="20 21" key="1">
    <citation type="journal article" date="2016" name="Proc. Natl. Acad. Sci. U.S.A.">
        <title>Comparative genomics of biotechnologically important yeasts.</title>
        <authorList>
            <person name="Riley R."/>
            <person name="Haridas S."/>
            <person name="Wolfe K.H."/>
            <person name="Lopes M.R."/>
            <person name="Hittinger C.T."/>
            <person name="Goeker M."/>
            <person name="Salamov A.A."/>
            <person name="Wisecaver J.H."/>
            <person name="Long T.M."/>
            <person name="Calvey C.H."/>
            <person name="Aerts A.L."/>
            <person name="Barry K.W."/>
            <person name="Choi C."/>
            <person name="Clum A."/>
            <person name="Coughlan A.Y."/>
            <person name="Deshpande S."/>
            <person name="Douglass A.P."/>
            <person name="Hanson S.J."/>
            <person name="Klenk H.-P."/>
            <person name="LaButti K.M."/>
            <person name="Lapidus A."/>
            <person name="Lindquist E.A."/>
            <person name="Lipzen A.M."/>
            <person name="Meier-Kolthoff J.P."/>
            <person name="Ohm R.A."/>
            <person name="Otillar R.P."/>
            <person name="Pangilinan J.L."/>
            <person name="Peng Y."/>
            <person name="Rokas A."/>
            <person name="Rosa C.A."/>
            <person name="Scheuner C."/>
            <person name="Sibirny A.A."/>
            <person name="Slot J.C."/>
            <person name="Stielow J.B."/>
            <person name="Sun H."/>
            <person name="Kurtzman C.P."/>
            <person name="Blackwell M."/>
            <person name="Grigoriev I.V."/>
            <person name="Jeffries T.W."/>
        </authorList>
    </citation>
    <scope>NUCLEOTIDE SEQUENCE [LARGE SCALE GENOMIC DNA]</scope>
    <source>
        <strain evidence="21">ATCC 58044 / CBS 1984 / NCYC 433 / NRRL Y-366-8</strain>
    </source>
</reference>
<dbReference type="InterPro" id="IPR013960">
    <property type="entry name" value="DASH_Duo1"/>
</dbReference>
<dbReference type="RefSeq" id="XP_019041232.1">
    <property type="nucleotide sequence ID" value="XM_019186096.1"/>
</dbReference>
<keyword evidence="12" id="KW-0175">Coiled coil</keyword>
<evidence type="ECO:0000256" key="8">
    <source>
        <dbReference type="ARBA" id="ARBA00022701"/>
    </source>
</evidence>
<evidence type="ECO:0000256" key="17">
    <source>
        <dbReference type="ARBA" id="ARBA00044152"/>
    </source>
</evidence>
<keyword evidence="11" id="KW-0995">Kinetochore</keyword>
<evidence type="ECO:0000256" key="10">
    <source>
        <dbReference type="ARBA" id="ARBA00022829"/>
    </source>
</evidence>
<gene>
    <name evidence="20" type="ORF">WICANDRAFT_87146</name>
</gene>
<comment type="similarity">
    <text evidence="4">Belongs to the DASH complex DUO1 family.</text>
</comment>
<feature type="compositionally biased region" description="Low complexity" evidence="19">
    <location>
        <begin position="108"/>
        <end position="133"/>
    </location>
</feature>
<evidence type="ECO:0000256" key="15">
    <source>
        <dbReference type="ARBA" id="ARBA00023306"/>
    </source>
</evidence>
<evidence type="ECO:0000313" key="20">
    <source>
        <dbReference type="EMBL" id="ODQ62025.1"/>
    </source>
</evidence>
<name>A0A1E3P9D5_WICAA</name>
<dbReference type="EMBL" id="KV454208">
    <property type="protein sequence ID" value="ODQ62025.1"/>
    <property type="molecule type" value="Genomic_DNA"/>
</dbReference>
<protein>
    <recommendedName>
        <fullName evidence="17">DASH complex subunit DUO1</fullName>
    </recommendedName>
    <alternativeName>
        <fullName evidence="18">Outer kinetochore protein DUO1</fullName>
    </alternativeName>
</protein>
<keyword evidence="13" id="KW-0206">Cytoskeleton</keyword>
<keyword evidence="6" id="KW-0963">Cytoplasm</keyword>
<accession>A0A1E3P9D5</accession>
<evidence type="ECO:0000256" key="16">
    <source>
        <dbReference type="ARBA" id="ARBA00023328"/>
    </source>
</evidence>
<proteinExistence type="inferred from homology"/>
<evidence type="ECO:0000256" key="12">
    <source>
        <dbReference type="ARBA" id="ARBA00023054"/>
    </source>
</evidence>
<comment type="subcellular location">
    <subcellularLocation>
        <location evidence="3">Chromosome</location>
        <location evidence="3">Centromere</location>
        <location evidence="3">Kinetochore</location>
    </subcellularLocation>
    <subcellularLocation>
        <location evidence="2">Cytoplasm</location>
        <location evidence="2">Cytoskeleton</location>
        <location evidence="2">Spindle</location>
    </subcellularLocation>
    <subcellularLocation>
        <location evidence="1">Nucleus</location>
    </subcellularLocation>
</comment>
<dbReference type="GO" id="GO:0007059">
    <property type="term" value="P:chromosome segregation"/>
    <property type="evidence" value="ECO:0007669"/>
    <property type="project" value="UniProtKB-KW"/>
</dbReference>
<dbReference type="Proteomes" id="UP000094112">
    <property type="component" value="Unassembled WGS sequence"/>
</dbReference>
<keyword evidence="9" id="KW-0498">Mitosis</keyword>